<feature type="compositionally biased region" description="Basic and acidic residues" evidence="1">
    <location>
        <begin position="158"/>
        <end position="170"/>
    </location>
</feature>
<protein>
    <submittedName>
        <fullName evidence="2">Uncharacterized protein</fullName>
    </submittedName>
</protein>
<dbReference type="Proteomes" id="UP001521184">
    <property type="component" value="Unassembled WGS sequence"/>
</dbReference>
<keyword evidence="3" id="KW-1185">Reference proteome</keyword>
<proteinExistence type="predicted"/>
<comment type="caution">
    <text evidence="2">The sequence shown here is derived from an EMBL/GenBank/DDBJ whole genome shotgun (WGS) entry which is preliminary data.</text>
</comment>
<feature type="region of interest" description="Disordered" evidence="1">
    <location>
        <begin position="158"/>
        <end position="179"/>
    </location>
</feature>
<evidence type="ECO:0000313" key="3">
    <source>
        <dbReference type="Proteomes" id="UP001521184"/>
    </source>
</evidence>
<name>A0ABR3TGR4_9PEZI</name>
<gene>
    <name evidence="2" type="ORF">SLS58_008688</name>
</gene>
<evidence type="ECO:0000313" key="2">
    <source>
        <dbReference type="EMBL" id="KAL1638657.1"/>
    </source>
</evidence>
<dbReference type="EMBL" id="JAKEKT020000076">
    <property type="protein sequence ID" value="KAL1638657.1"/>
    <property type="molecule type" value="Genomic_DNA"/>
</dbReference>
<accession>A0ABR3TGR4</accession>
<feature type="region of interest" description="Disordered" evidence="1">
    <location>
        <begin position="1"/>
        <end position="33"/>
    </location>
</feature>
<organism evidence="2 3">
    <name type="scientific">Diplodia intermedia</name>
    <dbReference type="NCBI Taxonomy" id="856260"/>
    <lineage>
        <taxon>Eukaryota</taxon>
        <taxon>Fungi</taxon>
        <taxon>Dikarya</taxon>
        <taxon>Ascomycota</taxon>
        <taxon>Pezizomycotina</taxon>
        <taxon>Dothideomycetes</taxon>
        <taxon>Dothideomycetes incertae sedis</taxon>
        <taxon>Botryosphaeriales</taxon>
        <taxon>Botryosphaeriaceae</taxon>
        <taxon>Diplodia</taxon>
    </lineage>
</organism>
<reference evidence="2 3" key="1">
    <citation type="journal article" date="2023" name="Plant Dis.">
        <title>First Report of Diplodia intermedia Causing Canker and Dieback Diseases on Apple Trees in Canada.</title>
        <authorList>
            <person name="Ellouze W."/>
            <person name="Ilyukhin E."/>
            <person name="Sulman M."/>
            <person name="Ali S."/>
        </authorList>
    </citation>
    <scope>NUCLEOTIDE SEQUENCE [LARGE SCALE GENOMIC DNA]</scope>
    <source>
        <strain evidence="2 3">M45-28</strain>
    </source>
</reference>
<sequence length="195" mass="20252">MQRERDAAAAQLGALRKRKRQLDHDLGPAAQKKKAMEQELEAARTDAAVAKVVGVFLEWKSPLRLLEMVVGRFGGRLVLPPPPPPPVEVGETAAVAGGEGSGAGGVGDGGVLDCGGLLPVACEEIPKQRFDRLLSPPGAQSVAVGKVAAVKMEGVERAEGIKREERRDGEGSGSGPVAGLVVDLLGEMGEALDHE</sequence>
<evidence type="ECO:0000256" key="1">
    <source>
        <dbReference type="SAM" id="MobiDB-lite"/>
    </source>
</evidence>